<dbReference type="Proteomes" id="UP000504610">
    <property type="component" value="Chromosome 6"/>
</dbReference>
<organism evidence="9 10">
    <name type="scientific">Raphanus sativus</name>
    <name type="common">Radish</name>
    <name type="synonym">Raphanus raphanistrum var. sativus</name>
    <dbReference type="NCBI Taxonomy" id="3726"/>
    <lineage>
        <taxon>Eukaryota</taxon>
        <taxon>Viridiplantae</taxon>
        <taxon>Streptophyta</taxon>
        <taxon>Embryophyta</taxon>
        <taxon>Tracheophyta</taxon>
        <taxon>Spermatophyta</taxon>
        <taxon>Magnoliopsida</taxon>
        <taxon>eudicotyledons</taxon>
        <taxon>Gunneridae</taxon>
        <taxon>Pentapetalae</taxon>
        <taxon>rosids</taxon>
        <taxon>malvids</taxon>
        <taxon>Brassicales</taxon>
        <taxon>Brassicaceae</taxon>
        <taxon>Brassiceae</taxon>
        <taxon>Raphanus</taxon>
    </lineage>
</organism>
<keyword evidence="4" id="KW-0862">Zinc</keyword>
<dbReference type="InterPro" id="IPR003871">
    <property type="entry name" value="RFA1B/D_OB_1st"/>
</dbReference>
<keyword evidence="5" id="KW-0238">DNA-binding</keyword>
<dbReference type="GeneID" id="108833738"/>
<dbReference type="OrthoDB" id="1092311at2759"/>
<sequence>MSSFMNLSFLDEIKPYKNKWRIQVKVLHSWKSYIPGVGESLELILSDAHGTKIHASCKKAYLEELRDKLPVGSWRNIENFLLTAPGGMYKSTNHAYKLSFLHTTEISFSSLQMDDLFLSLVDFETILSGHLDEYKLIDVMGQVKDVGDLDSVQCQGKPKKKIEFVLGDIHGLTIACCLWGTFAEKIHTEVEASGGDVVVCLLRFAKIGKYRGEIQISNSFDASQLIINPPIKETEAFKVTDTDEENNALTLVETKDHKLQLKIRRDKWMQFPLKYIGELLQPTQAEVCRVVCTVYEIDRNWGWYYFGCTDCDKKAIKVSTNTKIVNGKDIVSHVWWCEQCKRKVYDVSPRFKLHLMVKDDTGVTNFMLLDTIAKGLVPESAETLLNGSFDELEDVDSFPEAITSLVGKTFMFGVYIEKDHVICKAETFKVGKVWKDMSMDMSCAASVSCTQSDLTPTVDSGGQDSINHMIEQSSEDVVSTPSSKRITESDEYVHDLTSTSKKQRTKNIKSEQKKSG</sequence>
<evidence type="ECO:0000256" key="4">
    <source>
        <dbReference type="ARBA" id="ARBA00022833"/>
    </source>
</evidence>
<dbReference type="PANTHER" id="PTHR47165:SF4">
    <property type="entry name" value="OS03G0429900 PROTEIN"/>
    <property type="match status" value="1"/>
</dbReference>
<feature type="domain" description="Replication protein A 70 kDa DNA-binding subunit B/D first OB fold" evidence="7">
    <location>
        <begin position="8"/>
        <end position="107"/>
    </location>
</feature>
<dbReference type="GO" id="GO:0008270">
    <property type="term" value="F:zinc ion binding"/>
    <property type="evidence" value="ECO:0007669"/>
    <property type="project" value="UniProtKB-KW"/>
</dbReference>
<dbReference type="AlphaFoldDB" id="A0A6J0LRN4"/>
<dbReference type="InterPro" id="IPR013955">
    <property type="entry name" value="Rep_factor-A_C"/>
</dbReference>
<evidence type="ECO:0000313" key="10">
    <source>
        <dbReference type="RefSeq" id="XP_018462647.1"/>
    </source>
</evidence>
<feature type="domain" description="Replication factor A C-terminal" evidence="8">
    <location>
        <begin position="289"/>
        <end position="420"/>
    </location>
</feature>
<proteinExistence type="inferred from homology"/>
<dbReference type="KEGG" id="rsz:108833738"/>
<keyword evidence="9" id="KW-1185">Reference proteome</keyword>
<evidence type="ECO:0000256" key="3">
    <source>
        <dbReference type="ARBA" id="ARBA00022771"/>
    </source>
</evidence>
<dbReference type="PANTHER" id="PTHR47165">
    <property type="entry name" value="OS03G0429900 PROTEIN"/>
    <property type="match status" value="1"/>
</dbReference>
<dbReference type="Pfam" id="PF02721">
    <property type="entry name" value="DUF223"/>
    <property type="match status" value="1"/>
</dbReference>
<evidence type="ECO:0000256" key="5">
    <source>
        <dbReference type="ARBA" id="ARBA00023125"/>
    </source>
</evidence>
<evidence type="ECO:0000259" key="8">
    <source>
        <dbReference type="Pfam" id="PF08646"/>
    </source>
</evidence>
<dbReference type="InterPro" id="IPR047192">
    <property type="entry name" value="Euk_RPA1_DBD_C"/>
</dbReference>
<evidence type="ECO:0000256" key="1">
    <source>
        <dbReference type="ARBA" id="ARBA00005690"/>
    </source>
</evidence>
<dbReference type="CDD" id="cd04481">
    <property type="entry name" value="RPA1_DBD_B_like"/>
    <property type="match status" value="1"/>
</dbReference>
<dbReference type="Gene3D" id="2.40.50.140">
    <property type="entry name" value="Nucleic acid-binding proteins"/>
    <property type="match status" value="3"/>
</dbReference>
<dbReference type="GO" id="GO:0003677">
    <property type="term" value="F:DNA binding"/>
    <property type="evidence" value="ECO:0007669"/>
    <property type="project" value="UniProtKB-KW"/>
</dbReference>
<dbReference type="CDD" id="cd04476">
    <property type="entry name" value="RPA1_DBD_C"/>
    <property type="match status" value="1"/>
</dbReference>
<evidence type="ECO:0000256" key="2">
    <source>
        <dbReference type="ARBA" id="ARBA00022723"/>
    </source>
</evidence>
<protein>
    <submittedName>
        <fullName evidence="10">Uncharacterized protein LOC108833738</fullName>
    </submittedName>
</protein>
<comment type="similarity">
    <text evidence="1">Belongs to the replication factor A protein 1 family.</text>
</comment>
<dbReference type="CDD" id="cd04480">
    <property type="entry name" value="RPA1_DBD_A_like"/>
    <property type="match status" value="1"/>
</dbReference>
<accession>A0A6J0LRN4</accession>
<feature type="region of interest" description="Disordered" evidence="6">
    <location>
        <begin position="472"/>
        <end position="516"/>
    </location>
</feature>
<feature type="compositionally biased region" description="Polar residues" evidence="6">
    <location>
        <begin position="472"/>
        <end position="484"/>
    </location>
</feature>
<reference evidence="9" key="1">
    <citation type="journal article" date="2019" name="Database">
        <title>The radish genome database (RadishGD): an integrated information resource for radish genomics.</title>
        <authorList>
            <person name="Yu H.J."/>
            <person name="Baek S."/>
            <person name="Lee Y.J."/>
            <person name="Cho A."/>
            <person name="Mun J.H."/>
        </authorList>
    </citation>
    <scope>NUCLEOTIDE SEQUENCE [LARGE SCALE GENOMIC DNA]</scope>
    <source>
        <strain evidence="9">cv. WK10039</strain>
    </source>
</reference>
<evidence type="ECO:0000256" key="6">
    <source>
        <dbReference type="SAM" id="MobiDB-lite"/>
    </source>
</evidence>
<evidence type="ECO:0000313" key="9">
    <source>
        <dbReference type="Proteomes" id="UP000504610"/>
    </source>
</evidence>
<dbReference type="Pfam" id="PF08646">
    <property type="entry name" value="Rep_fac-A_C"/>
    <property type="match status" value="1"/>
</dbReference>
<dbReference type="RefSeq" id="XP_018462647.1">
    <property type="nucleotide sequence ID" value="XM_018607145.2"/>
</dbReference>
<name>A0A6J0LRN4_RAPSA</name>
<gene>
    <name evidence="10" type="primary">LOC108833738</name>
</gene>
<evidence type="ECO:0000259" key="7">
    <source>
        <dbReference type="Pfam" id="PF02721"/>
    </source>
</evidence>
<dbReference type="SUPFAM" id="SSF50249">
    <property type="entry name" value="Nucleic acid-binding proteins"/>
    <property type="match status" value="3"/>
</dbReference>
<reference evidence="10" key="2">
    <citation type="submission" date="2025-08" db="UniProtKB">
        <authorList>
            <consortium name="RefSeq"/>
        </authorList>
    </citation>
    <scope>IDENTIFICATION</scope>
    <source>
        <tissue evidence="10">Leaf</tissue>
    </source>
</reference>
<keyword evidence="2" id="KW-0479">Metal-binding</keyword>
<feature type="compositionally biased region" description="Basic and acidic residues" evidence="6">
    <location>
        <begin position="485"/>
        <end position="494"/>
    </location>
</feature>
<dbReference type="InterPro" id="IPR012340">
    <property type="entry name" value="NA-bd_OB-fold"/>
</dbReference>
<keyword evidence="3" id="KW-0863">Zinc-finger</keyword>